<reference evidence="3 4" key="1">
    <citation type="submission" date="2014-09" db="EMBL/GenBank/DDBJ databases">
        <authorList>
            <person name="Ellenberger Sabrina"/>
        </authorList>
    </citation>
    <scope>NUCLEOTIDE SEQUENCE [LARGE SCALE GENOMIC DNA]</scope>
    <source>
        <strain evidence="3 4">CBS 412.66</strain>
    </source>
</reference>
<protein>
    <recommendedName>
        <fullName evidence="2">Fungal lipase-type domain-containing protein</fullName>
    </recommendedName>
</protein>
<gene>
    <name evidence="3" type="primary">PARPA_05309.1 scaffold 16736</name>
</gene>
<evidence type="ECO:0000313" key="3">
    <source>
        <dbReference type="EMBL" id="CEP11473.1"/>
    </source>
</evidence>
<dbReference type="Proteomes" id="UP000054107">
    <property type="component" value="Unassembled WGS sequence"/>
</dbReference>
<dbReference type="OrthoDB" id="426718at2759"/>
<sequence>MDSPHFNLATHPVKDTIKLLTMLLEKITHENDQLYSKKKQYTCFHARSIPSITIYAYFTRILKYCPCANECLIAILVYFDRMTQSDPELGLKPLHVDSYNVHRLIITGLMISSKLYSDVFFTNTRYAKVGGLPVTELNSLELEFLRLNNYNLFVDIDVLQSYGDDLLDLWNQTQDLDSLLVREVARSEEANGGIEQSFNQLSMKDCNSNDSSTPNTPTAPAALADDHMDKQWRYSSRSNYGLNHHSANGSINIHNPLPSRSCVVKMIFQKLFILLFVSVIQCQLLLPSSAASNSPDSDPFVALTPIIETVTNLAELLETLLRSFDKYHRELAQDEAGLTIAPKVYMYKNMSREYQEAVFYAKMCAASNCKASYDKWDCGEYCESTVPDGVVIRSFATHPLGVHGYILRSETEKKLYVMLRTDSSIRNKIVSLQRQLVPHPRIPGANVQTGLLSSMINIRDIVYRTIRDQLKLHPEYHVRVAGHSYGAGIGSLLTVDLAQRLPQLNHTNLAGYLLGKPRVGDKAYAKYIAEKNITIKRYVEGADDLTHTPSVADGFAHEGDEYWLSSNATQQLVVCPGPYETKNCSSSLGYGEAIDHYTFWTQ</sequence>
<dbReference type="Gene3D" id="3.40.50.1820">
    <property type="entry name" value="alpha/beta hydrolase"/>
    <property type="match status" value="1"/>
</dbReference>
<dbReference type="SUPFAM" id="SSF53474">
    <property type="entry name" value="alpha/beta-Hydrolases"/>
    <property type="match status" value="1"/>
</dbReference>
<name>A0A0B7N7S9_9FUNG</name>
<dbReference type="EMBL" id="LN726131">
    <property type="protein sequence ID" value="CEP11473.1"/>
    <property type="molecule type" value="Genomic_DNA"/>
</dbReference>
<accession>A0A0B7N7S9</accession>
<dbReference type="GO" id="GO:0006629">
    <property type="term" value="P:lipid metabolic process"/>
    <property type="evidence" value="ECO:0007669"/>
    <property type="project" value="InterPro"/>
</dbReference>
<dbReference type="AlphaFoldDB" id="A0A0B7N7S9"/>
<dbReference type="InterPro" id="IPR013922">
    <property type="entry name" value="Cyclin_PHO80-like"/>
</dbReference>
<feature type="region of interest" description="Disordered" evidence="1">
    <location>
        <begin position="205"/>
        <end position="224"/>
    </location>
</feature>
<dbReference type="CDD" id="cd20558">
    <property type="entry name" value="CYCLIN_ScPCL7-like"/>
    <property type="match status" value="1"/>
</dbReference>
<dbReference type="GO" id="GO:0016538">
    <property type="term" value="F:cyclin-dependent protein serine/threonine kinase regulator activity"/>
    <property type="evidence" value="ECO:0007669"/>
    <property type="project" value="TreeGrafter"/>
</dbReference>
<dbReference type="InterPro" id="IPR002921">
    <property type="entry name" value="Fungal_lipase-type"/>
</dbReference>
<organism evidence="3 4">
    <name type="scientific">Parasitella parasitica</name>
    <dbReference type="NCBI Taxonomy" id="35722"/>
    <lineage>
        <taxon>Eukaryota</taxon>
        <taxon>Fungi</taxon>
        <taxon>Fungi incertae sedis</taxon>
        <taxon>Mucoromycota</taxon>
        <taxon>Mucoromycotina</taxon>
        <taxon>Mucoromycetes</taxon>
        <taxon>Mucorales</taxon>
        <taxon>Mucorineae</taxon>
        <taxon>Mucoraceae</taxon>
        <taxon>Parasitella</taxon>
    </lineage>
</organism>
<dbReference type="PANTHER" id="PTHR15615:SF94">
    <property type="entry name" value="PHO85 CYCLIN-6-RELATED"/>
    <property type="match status" value="1"/>
</dbReference>
<dbReference type="Pfam" id="PF08613">
    <property type="entry name" value="Cyclin"/>
    <property type="match status" value="1"/>
</dbReference>
<keyword evidence="4" id="KW-1185">Reference proteome</keyword>
<dbReference type="GO" id="GO:0019901">
    <property type="term" value="F:protein kinase binding"/>
    <property type="evidence" value="ECO:0007669"/>
    <property type="project" value="InterPro"/>
</dbReference>
<evidence type="ECO:0000256" key="1">
    <source>
        <dbReference type="SAM" id="MobiDB-lite"/>
    </source>
</evidence>
<feature type="compositionally biased region" description="Low complexity" evidence="1">
    <location>
        <begin position="208"/>
        <end position="223"/>
    </location>
</feature>
<dbReference type="CDD" id="cd00519">
    <property type="entry name" value="Lipase_3"/>
    <property type="match status" value="1"/>
</dbReference>
<dbReference type="Pfam" id="PF01764">
    <property type="entry name" value="Lipase_3"/>
    <property type="match status" value="1"/>
</dbReference>
<evidence type="ECO:0000313" key="4">
    <source>
        <dbReference type="Proteomes" id="UP000054107"/>
    </source>
</evidence>
<proteinExistence type="predicted"/>
<dbReference type="InterPro" id="IPR029058">
    <property type="entry name" value="AB_hydrolase_fold"/>
</dbReference>
<evidence type="ECO:0000259" key="2">
    <source>
        <dbReference type="Pfam" id="PF01764"/>
    </source>
</evidence>
<feature type="domain" description="Fungal lipase-type" evidence="2">
    <location>
        <begin position="417"/>
        <end position="550"/>
    </location>
</feature>
<dbReference type="Gene3D" id="1.10.472.10">
    <property type="entry name" value="Cyclin-like"/>
    <property type="match status" value="1"/>
</dbReference>
<dbReference type="GO" id="GO:0005634">
    <property type="term" value="C:nucleus"/>
    <property type="evidence" value="ECO:0007669"/>
    <property type="project" value="TreeGrafter"/>
</dbReference>
<dbReference type="STRING" id="35722.A0A0B7N7S9"/>
<dbReference type="PANTHER" id="PTHR15615">
    <property type="match status" value="1"/>
</dbReference>
<dbReference type="GO" id="GO:0000307">
    <property type="term" value="C:cyclin-dependent protein kinase holoenzyme complex"/>
    <property type="evidence" value="ECO:0007669"/>
    <property type="project" value="TreeGrafter"/>
</dbReference>